<evidence type="ECO:0000313" key="3">
    <source>
        <dbReference type="EMBL" id="ADU23820.1"/>
    </source>
</evidence>
<gene>
    <name evidence="3" type="ordered locus">Rumal_3360</name>
</gene>
<dbReference type="SUPFAM" id="SSF49265">
    <property type="entry name" value="Fibronectin type III"/>
    <property type="match status" value="1"/>
</dbReference>
<accession>E6UJH4</accession>
<dbReference type="Pfam" id="PF03382">
    <property type="entry name" value="DUF285"/>
    <property type="match status" value="2"/>
</dbReference>
<dbReference type="RefSeq" id="WP_013483370.1">
    <property type="nucleotide sequence ID" value="NC_014824.1"/>
</dbReference>
<evidence type="ECO:0000313" key="4">
    <source>
        <dbReference type="Proteomes" id="UP000006919"/>
    </source>
</evidence>
<sequence precursor="true">MKLKKVLAVVMSLCMVAGTVSYGAPVITQSITAQAADSATSGFSFNQTTGMLTLSGTVDGDALRKFNNTYRDNVWSVIVLEGTVLPEDCSKLFCEYPCYSIDLSNADTSNVKNMSRMFDNCCNLKSLNLSGFDTSNVTDMSYMFNECGKLYSIDVSGFDTSNVTDMGDMFSLCDQLTSLDVSRFNTSKVTDMSGMFNSCLSLSTLDVSGFDTSNVTDMCDMFWGCAKLTSLDISKFDTSKVTNMGGMFCACNKLTTLDVSGFDTSKVTDMSGMFASTNLSTLDVSGFDTSKVTDMMAMFSSRNLTELDLSSFDTSKVTKMNWMFSSNLRSLTLGENFKNVPEEAELYNDKGWVNSKDIATVVSGNGEYAVIENTGKNTYKRLPIVEETKLTYPTNIKVEYIKKYHQVRFTWDKVESADKYSIAVFLAGKWRVQKQDITGTVYTSPKNLTPGKSYKVAIAARVDGKWDTANAIKHSGTVTIR</sequence>
<dbReference type="InterPro" id="IPR032675">
    <property type="entry name" value="LRR_dom_sf"/>
</dbReference>
<dbReference type="Gene3D" id="2.60.40.10">
    <property type="entry name" value="Immunoglobulins"/>
    <property type="match status" value="1"/>
</dbReference>
<dbReference type="EMBL" id="CP002404">
    <property type="protein sequence ID" value="ADU23820.1"/>
    <property type="molecule type" value="Genomic_DNA"/>
</dbReference>
<evidence type="ECO:0000256" key="1">
    <source>
        <dbReference type="ARBA" id="ARBA00022729"/>
    </source>
</evidence>
<dbReference type="AlphaFoldDB" id="E6UJH4"/>
<dbReference type="PANTHER" id="PTHR24373">
    <property type="entry name" value="SLIT RELATED LEUCINE-RICH REPEAT NEURONAL PROTEIN"/>
    <property type="match status" value="1"/>
</dbReference>
<dbReference type="NCBIfam" id="TIGR02167">
    <property type="entry name" value="Liste_lipo_26"/>
    <property type="match status" value="8"/>
</dbReference>
<dbReference type="SUPFAM" id="SSF52058">
    <property type="entry name" value="L domain-like"/>
    <property type="match status" value="1"/>
</dbReference>
<name>E6UJH4_RUMA7</name>
<evidence type="ECO:0000256" key="2">
    <source>
        <dbReference type="SAM" id="SignalP"/>
    </source>
</evidence>
<geneLocation type="plasmid" evidence="3 4">
    <name>pRUMAL01</name>
</geneLocation>
<dbReference type="InterPro" id="IPR005046">
    <property type="entry name" value="DUF285"/>
</dbReference>
<dbReference type="HOGENOM" id="CLU_567289_0_0_9"/>
<keyword evidence="3" id="KW-0449">Lipoprotein</keyword>
<keyword evidence="3" id="KW-0614">Plasmid</keyword>
<dbReference type="InterPro" id="IPR011889">
    <property type="entry name" value="Liste_lipo_26"/>
</dbReference>
<protein>
    <submittedName>
        <fullName evidence="3">Lipoprotein</fullName>
    </submittedName>
</protein>
<dbReference type="InterPro" id="IPR036116">
    <property type="entry name" value="FN3_sf"/>
</dbReference>
<dbReference type="KEGG" id="ral:Rumal_3360"/>
<dbReference type="InterPro" id="IPR050328">
    <property type="entry name" value="Dev_Immune_Receptor"/>
</dbReference>
<dbReference type="OrthoDB" id="5847479at2"/>
<dbReference type="InterPro" id="IPR013783">
    <property type="entry name" value="Ig-like_fold"/>
</dbReference>
<organism evidence="3 4">
    <name type="scientific">Ruminococcus albus (strain ATCC 27210 / DSM 20455 / JCM 14654 / NCDO 2250 / 7)</name>
    <dbReference type="NCBI Taxonomy" id="697329"/>
    <lineage>
        <taxon>Bacteria</taxon>
        <taxon>Bacillati</taxon>
        <taxon>Bacillota</taxon>
        <taxon>Clostridia</taxon>
        <taxon>Eubacteriales</taxon>
        <taxon>Oscillospiraceae</taxon>
        <taxon>Ruminococcus</taxon>
    </lineage>
</organism>
<feature type="signal peptide" evidence="2">
    <location>
        <begin position="1"/>
        <end position="23"/>
    </location>
</feature>
<feature type="chain" id="PRO_5038739306" evidence="2">
    <location>
        <begin position="24"/>
        <end position="481"/>
    </location>
</feature>
<proteinExistence type="predicted"/>
<dbReference type="Gene3D" id="3.80.10.10">
    <property type="entry name" value="Ribonuclease Inhibitor"/>
    <property type="match status" value="2"/>
</dbReference>
<keyword evidence="1 2" id="KW-0732">Signal</keyword>
<dbReference type="Proteomes" id="UP000006919">
    <property type="component" value="Plasmid pRUMAL01"/>
</dbReference>
<dbReference type="eggNOG" id="COG4886">
    <property type="taxonomic scope" value="Bacteria"/>
</dbReference>
<dbReference type="InterPro" id="IPR003961">
    <property type="entry name" value="FN3_dom"/>
</dbReference>
<dbReference type="PANTHER" id="PTHR24373:SF275">
    <property type="entry name" value="TIR DOMAIN-CONTAINING PROTEIN"/>
    <property type="match status" value="1"/>
</dbReference>
<dbReference type="CDD" id="cd00063">
    <property type="entry name" value="FN3"/>
    <property type="match status" value="1"/>
</dbReference>
<reference evidence="4" key="1">
    <citation type="journal article" date="2011" name="J. Bacteriol.">
        <title>Complete genome of the cellulolytic ruminal bacterium Ruminococcus albus 7.</title>
        <authorList>
            <person name="Suen G."/>
            <person name="Stevenson D.M."/>
            <person name="Bruce D.C."/>
            <person name="Chertkov O."/>
            <person name="Copeland A."/>
            <person name="Cheng J.F."/>
            <person name="Detter C."/>
            <person name="Detter J.C."/>
            <person name="Goodwin L.A."/>
            <person name="Han C.S."/>
            <person name="Hauser L.J."/>
            <person name="Ivanova N.N."/>
            <person name="Kyrpides N.C."/>
            <person name="Land M.L."/>
            <person name="Lapidus A."/>
            <person name="Lucas S."/>
            <person name="Ovchinnikova G."/>
            <person name="Pitluck S."/>
            <person name="Tapia R."/>
            <person name="Woyke T."/>
            <person name="Boyum J."/>
            <person name="Mead D."/>
            <person name="Weimer P.J."/>
        </authorList>
    </citation>
    <scope>NUCLEOTIDE SEQUENCE [LARGE SCALE GENOMIC DNA]</scope>
    <source>
        <strain evidence="4">ATCC 27210 / DSM 20455 / JCM 14654 / NCDO 2250 / 7</strain>
        <plasmid evidence="4">pRUMAL01</plasmid>
    </source>
</reference>